<protein>
    <submittedName>
        <fullName evidence="1">Uncharacterized protein</fullName>
    </submittedName>
</protein>
<dbReference type="Proteomes" id="UP000184020">
    <property type="component" value="Unassembled WGS sequence"/>
</dbReference>
<reference evidence="2" key="1">
    <citation type="submission" date="2016-11" db="EMBL/GenBank/DDBJ databases">
        <authorList>
            <person name="Varghese N."/>
            <person name="Submissions S."/>
        </authorList>
    </citation>
    <scope>NUCLEOTIDE SEQUENCE [LARGE SCALE GENOMIC DNA]</scope>
    <source>
        <strain evidence="2">DSM 17659</strain>
    </source>
</reference>
<dbReference type="RefSeq" id="WP_170857223.1">
    <property type="nucleotide sequence ID" value="NZ_FQWF01000010.1"/>
</dbReference>
<name>A0A1M5MTE7_9FLAO</name>
<keyword evidence="2" id="KW-1185">Reference proteome</keyword>
<dbReference type="EMBL" id="FQWF01000010">
    <property type="protein sequence ID" value="SHG80189.1"/>
    <property type="molecule type" value="Genomic_DNA"/>
</dbReference>
<evidence type="ECO:0000313" key="1">
    <source>
        <dbReference type="EMBL" id="SHG80189.1"/>
    </source>
</evidence>
<organism evidence="1 2">
    <name type="scientific">Flavobacterium micromati</name>
    <dbReference type="NCBI Taxonomy" id="229205"/>
    <lineage>
        <taxon>Bacteria</taxon>
        <taxon>Pseudomonadati</taxon>
        <taxon>Bacteroidota</taxon>
        <taxon>Flavobacteriia</taxon>
        <taxon>Flavobacteriales</taxon>
        <taxon>Flavobacteriaceae</taxon>
        <taxon>Flavobacterium</taxon>
    </lineage>
</organism>
<sequence length="47" mass="5634">MKLLVTTYFLANVKGAIKFGQTFTKQTKNMIVIFYFAIHYYRIHLME</sequence>
<gene>
    <name evidence="1" type="ORF">SAMN05444372_11018</name>
</gene>
<accession>A0A1M5MTE7</accession>
<dbReference type="AlphaFoldDB" id="A0A1M5MTE7"/>
<evidence type="ECO:0000313" key="2">
    <source>
        <dbReference type="Proteomes" id="UP000184020"/>
    </source>
</evidence>
<proteinExistence type="predicted"/>